<comment type="caution">
    <text evidence="1">The sequence shown here is derived from an EMBL/GenBank/DDBJ whole genome shotgun (WGS) entry which is preliminary data.</text>
</comment>
<sequence>MYLFRGRLVAGSSLHVTFQNYLWVLAEVQNDHLLPGDAACIGRSKPFNLFGCQSLRVLVMERLPGALGDLVCRHYSEVTLLPQEASWRKSLVASSCLNSQRQITLQ</sequence>
<gene>
    <name evidence="1" type="ORF">NDU88_000015</name>
</gene>
<proteinExistence type="predicted"/>
<accession>A0AAV7KMI6</accession>
<keyword evidence="2" id="KW-1185">Reference proteome</keyword>
<dbReference type="AlphaFoldDB" id="A0AAV7KMI6"/>
<dbReference type="EMBL" id="JANPWB010000016">
    <property type="protein sequence ID" value="KAJ1079778.1"/>
    <property type="molecule type" value="Genomic_DNA"/>
</dbReference>
<evidence type="ECO:0000313" key="1">
    <source>
        <dbReference type="EMBL" id="KAJ1079778.1"/>
    </source>
</evidence>
<evidence type="ECO:0000313" key="2">
    <source>
        <dbReference type="Proteomes" id="UP001066276"/>
    </source>
</evidence>
<reference evidence="1" key="1">
    <citation type="journal article" date="2022" name="bioRxiv">
        <title>Sequencing and chromosome-scale assembly of the giantPleurodeles waltlgenome.</title>
        <authorList>
            <person name="Brown T."/>
            <person name="Elewa A."/>
            <person name="Iarovenko S."/>
            <person name="Subramanian E."/>
            <person name="Araus A.J."/>
            <person name="Petzold A."/>
            <person name="Susuki M."/>
            <person name="Suzuki K.-i.T."/>
            <person name="Hayashi T."/>
            <person name="Toyoda A."/>
            <person name="Oliveira C."/>
            <person name="Osipova E."/>
            <person name="Leigh N.D."/>
            <person name="Simon A."/>
            <person name="Yun M.H."/>
        </authorList>
    </citation>
    <scope>NUCLEOTIDE SEQUENCE</scope>
    <source>
        <strain evidence="1">20211129_DDA</strain>
        <tissue evidence="1">Liver</tissue>
    </source>
</reference>
<name>A0AAV7KMI6_PLEWA</name>
<organism evidence="1 2">
    <name type="scientific">Pleurodeles waltl</name>
    <name type="common">Iberian ribbed newt</name>
    <dbReference type="NCBI Taxonomy" id="8319"/>
    <lineage>
        <taxon>Eukaryota</taxon>
        <taxon>Metazoa</taxon>
        <taxon>Chordata</taxon>
        <taxon>Craniata</taxon>
        <taxon>Vertebrata</taxon>
        <taxon>Euteleostomi</taxon>
        <taxon>Amphibia</taxon>
        <taxon>Batrachia</taxon>
        <taxon>Caudata</taxon>
        <taxon>Salamandroidea</taxon>
        <taxon>Salamandridae</taxon>
        <taxon>Pleurodelinae</taxon>
        <taxon>Pleurodeles</taxon>
    </lineage>
</organism>
<protein>
    <submittedName>
        <fullName evidence="1">Uncharacterized protein</fullName>
    </submittedName>
</protein>
<dbReference type="Proteomes" id="UP001066276">
    <property type="component" value="Chromosome 12"/>
</dbReference>